<sequence length="660" mass="74029">MSYPSIKFRFALFLSFSLTSSSSLPPLPVSSKRYAPSSSSTSKATPSDLLSLLGSKHHSSGVNPVVARELNSCFKFLVPFSPVEQPPHRKLGFVRSKHTGPSWRQQNELIWWPPEAVLELARLAVDSGGDPGAVHRLLDPTIIPVPDCEGSKEERCELTRTPYGRRFICEELNLYLQFLFELIADRGPSVGLDVTLNRFDLFHGHLFLAKDTGRLGILFHAKEYPSYDKQVFPYNMGFCQRGSNVTYGDSMNLRNILWLAPNPGDSDESWVAPVTRDFSSEEDSTLVRMMQAVAVPVIGNVCHVFMNGLNRVQVYGLEKLHSPLLHRPQGKPLLTVSNHVASMDDPLVIASLLPPSVLLDARNLRWTLCATDRCFKNPVTSAFFRSVKVLPVSRGDGIYQEGMDLALSKLNNGSWVHIFPEGSRSRDGGKTMGSSKRGVGRLVLDGDRTPLVVPFVHTGMQEIMPIGANFPRIGKSVTVLIGDPINFDDILELDTEKGLDVPRRRLYDAIASRIGDRLQELKAQVDTLAEQEMQLQDHSPRSTERTSEILQQVDWELFGMDSFMSEDDSKQRQETVSLPIVSVSRPQQSNDGDQSWRAGFSYRMRGYTDQMELVSFAARGIFMNYETKNNAGCSREVGPLKAWKQFLEANLLRQWNYVHH</sequence>
<evidence type="ECO:0000313" key="11">
    <source>
        <dbReference type="Proteomes" id="UP000053144"/>
    </source>
</evidence>
<evidence type="ECO:0000256" key="5">
    <source>
        <dbReference type="ARBA" id="ARBA00023136"/>
    </source>
</evidence>
<dbReference type="InterPro" id="IPR002123">
    <property type="entry name" value="Plipid/glycerol_acylTrfase"/>
</dbReference>
<protein>
    <recommendedName>
        <fullName evidence="9">Phospholipid/glycerol acyltransferase domain-containing protein</fullName>
    </recommendedName>
</protein>
<keyword evidence="4" id="KW-0443">Lipid metabolism</keyword>
<keyword evidence="5" id="KW-0472">Membrane</keyword>
<reference evidence="11" key="1">
    <citation type="journal article" date="2015" name="Proc. Natl. Acad. Sci. U.S.A.">
        <title>Genome sequencing of adzuki bean (Vigna angularis) provides insight into high starch and low fat accumulation and domestication.</title>
        <authorList>
            <person name="Yang K."/>
            <person name="Tian Z."/>
            <person name="Chen C."/>
            <person name="Luo L."/>
            <person name="Zhao B."/>
            <person name="Wang Z."/>
            <person name="Yu L."/>
            <person name="Li Y."/>
            <person name="Sun Y."/>
            <person name="Li W."/>
            <person name="Chen Y."/>
            <person name="Li Y."/>
            <person name="Zhang Y."/>
            <person name="Ai D."/>
            <person name="Zhao J."/>
            <person name="Shang C."/>
            <person name="Ma Y."/>
            <person name="Wu B."/>
            <person name="Wang M."/>
            <person name="Gao L."/>
            <person name="Sun D."/>
            <person name="Zhang P."/>
            <person name="Guo F."/>
            <person name="Wang W."/>
            <person name="Li Y."/>
            <person name="Wang J."/>
            <person name="Varshney R.K."/>
            <person name="Wang J."/>
            <person name="Ling H.Q."/>
            <person name="Wan P."/>
        </authorList>
    </citation>
    <scope>NUCLEOTIDE SEQUENCE</scope>
    <source>
        <strain evidence="11">cv. Jingnong 6</strain>
    </source>
</reference>
<organism evidence="10 11">
    <name type="scientific">Phaseolus angularis</name>
    <name type="common">Azuki bean</name>
    <name type="synonym">Vigna angularis</name>
    <dbReference type="NCBI Taxonomy" id="3914"/>
    <lineage>
        <taxon>Eukaryota</taxon>
        <taxon>Viridiplantae</taxon>
        <taxon>Streptophyta</taxon>
        <taxon>Embryophyta</taxon>
        <taxon>Tracheophyta</taxon>
        <taxon>Spermatophyta</taxon>
        <taxon>Magnoliopsida</taxon>
        <taxon>eudicotyledons</taxon>
        <taxon>Gunneridae</taxon>
        <taxon>Pentapetalae</taxon>
        <taxon>rosids</taxon>
        <taxon>fabids</taxon>
        <taxon>Fabales</taxon>
        <taxon>Fabaceae</taxon>
        <taxon>Papilionoideae</taxon>
        <taxon>50 kb inversion clade</taxon>
        <taxon>NPAAA clade</taxon>
        <taxon>indigoferoid/millettioid clade</taxon>
        <taxon>Phaseoleae</taxon>
        <taxon>Vigna</taxon>
    </lineage>
</organism>
<evidence type="ECO:0000256" key="2">
    <source>
        <dbReference type="ARBA" id="ARBA00010524"/>
    </source>
</evidence>
<evidence type="ECO:0000256" key="1">
    <source>
        <dbReference type="ARBA" id="ARBA00004370"/>
    </source>
</evidence>
<dbReference type="GO" id="GO:0016020">
    <property type="term" value="C:membrane"/>
    <property type="evidence" value="ECO:0007669"/>
    <property type="project" value="UniProtKB-SubCell"/>
</dbReference>
<dbReference type="PRINTS" id="PR00979">
    <property type="entry name" value="TAFAZZIN"/>
</dbReference>
<dbReference type="EMBL" id="CM003379">
    <property type="protein sequence ID" value="KOM52836.1"/>
    <property type="molecule type" value="Genomic_DNA"/>
</dbReference>
<keyword evidence="8" id="KW-0732">Signal</keyword>
<feature type="coiled-coil region" evidence="7">
    <location>
        <begin position="511"/>
        <end position="538"/>
    </location>
</feature>
<keyword evidence="3" id="KW-0808">Transferase</keyword>
<proteinExistence type="inferred from homology"/>
<feature type="chain" id="PRO_5005596474" description="Phospholipid/glycerol acyltransferase domain-containing protein" evidence="8">
    <location>
        <begin position="24"/>
        <end position="660"/>
    </location>
</feature>
<keyword evidence="6" id="KW-0012">Acyltransferase</keyword>
<feature type="domain" description="Phospholipid/glycerol acyltransferase" evidence="9">
    <location>
        <begin position="333"/>
        <end position="460"/>
    </location>
</feature>
<evidence type="ECO:0000259" key="9">
    <source>
        <dbReference type="SMART" id="SM00563"/>
    </source>
</evidence>
<evidence type="ECO:0000256" key="3">
    <source>
        <dbReference type="ARBA" id="ARBA00022679"/>
    </source>
</evidence>
<evidence type="ECO:0000256" key="8">
    <source>
        <dbReference type="SAM" id="SignalP"/>
    </source>
</evidence>
<dbReference type="Pfam" id="PF01553">
    <property type="entry name" value="Acyltransferase"/>
    <property type="match status" value="1"/>
</dbReference>
<dbReference type="Proteomes" id="UP000053144">
    <property type="component" value="Chromosome 9"/>
</dbReference>
<evidence type="ECO:0000313" key="10">
    <source>
        <dbReference type="EMBL" id="KOM52836.1"/>
    </source>
</evidence>
<comment type="similarity">
    <text evidence="2">Belongs to the taffazin family.</text>
</comment>
<dbReference type="Gramene" id="KOM52836">
    <property type="protein sequence ID" value="KOM52836"/>
    <property type="gene ID" value="LR48_Vigan09g149500"/>
</dbReference>
<dbReference type="GO" id="GO:0006644">
    <property type="term" value="P:phospholipid metabolic process"/>
    <property type="evidence" value="ECO:0007669"/>
    <property type="project" value="InterPro"/>
</dbReference>
<dbReference type="STRING" id="3914.A0A0L9VCP4"/>
<evidence type="ECO:0000256" key="4">
    <source>
        <dbReference type="ARBA" id="ARBA00023098"/>
    </source>
</evidence>
<accession>A0A0L9VCP4</accession>
<dbReference type="GO" id="GO:0016746">
    <property type="term" value="F:acyltransferase activity"/>
    <property type="evidence" value="ECO:0007669"/>
    <property type="project" value="UniProtKB-KW"/>
</dbReference>
<evidence type="ECO:0000256" key="6">
    <source>
        <dbReference type="ARBA" id="ARBA00023315"/>
    </source>
</evidence>
<dbReference type="PANTHER" id="PTHR35759:SF1">
    <property type="entry name" value="OS07G0673000 PROTEIN"/>
    <property type="match status" value="1"/>
</dbReference>
<dbReference type="InterPro" id="IPR000872">
    <property type="entry name" value="Tafazzin"/>
</dbReference>
<feature type="signal peptide" evidence="8">
    <location>
        <begin position="1"/>
        <end position="23"/>
    </location>
</feature>
<dbReference type="SMART" id="SM00563">
    <property type="entry name" value="PlsC"/>
    <property type="match status" value="1"/>
</dbReference>
<dbReference type="SUPFAM" id="SSF69593">
    <property type="entry name" value="Glycerol-3-phosphate (1)-acyltransferase"/>
    <property type="match status" value="1"/>
</dbReference>
<dbReference type="AlphaFoldDB" id="A0A0L9VCP4"/>
<dbReference type="PANTHER" id="PTHR35759">
    <property type="entry name" value="BNAA09G03860D PROTEIN"/>
    <property type="match status" value="1"/>
</dbReference>
<dbReference type="CDD" id="cd07989">
    <property type="entry name" value="LPLAT_AGPAT-like"/>
    <property type="match status" value="1"/>
</dbReference>
<keyword evidence="7" id="KW-0175">Coiled coil</keyword>
<name>A0A0L9VCP4_PHAAN</name>
<comment type="subcellular location">
    <subcellularLocation>
        <location evidence="1">Membrane</location>
    </subcellularLocation>
</comment>
<gene>
    <name evidence="10" type="ORF">LR48_Vigan09g149500</name>
</gene>
<evidence type="ECO:0000256" key="7">
    <source>
        <dbReference type="SAM" id="Coils"/>
    </source>
</evidence>